<reference evidence="3 4" key="1">
    <citation type="submission" date="2020-01" db="EMBL/GenBank/DDBJ databases">
        <authorList>
            <person name="Kim M.K."/>
        </authorList>
    </citation>
    <scope>NUCLEOTIDE SEQUENCE [LARGE SCALE GENOMIC DNA]</scope>
    <source>
        <strain evidence="3 4">172606-1</strain>
    </source>
</reference>
<protein>
    <submittedName>
        <fullName evidence="3">VCBS repeat-containing protein</fullName>
    </submittedName>
</protein>
<dbReference type="Gene3D" id="2.130.10.130">
    <property type="entry name" value="Integrin alpha, N-terminal"/>
    <property type="match status" value="1"/>
</dbReference>
<dbReference type="InterPro" id="IPR028994">
    <property type="entry name" value="Integrin_alpha_N"/>
</dbReference>
<dbReference type="InterPro" id="IPR054583">
    <property type="entry name" value="Beta-prop_AUDH"/>
</dbReference>
<dbReference type="PANTHER" id="PTHR44103">
    <property type="entry name" value="PROPROTEIN CONVERTASE P"/>
    <property type="match status" value="1"/>
</dbReference>
<organism evidence="3 4">
    <name type="scientific">Rhodocytophaga rosea</name>
    <dbReference type="NCBI Taxonomy" id="2704465"/>
    <lineage>
        <taxon>Bacteria</taxon>
        <taxon>Pseudomonadati</taxon>
        <taxon>Bacteroidota</taxon>
        <taxon>Cytophagia</taxon>
        <taxon>Cytophagales</taxon>
        <taxon>Rhodocytophagaceae</taxon>
        <taxon>Rhodocytophaga</taxon>
    </lineage>
</organism>
<proteinExistence type="predicted"/>
<evidence type="ECO:0000313" key="3">
    <source>
        <dbReference type="EMBL" id="QHT71975.1"/>
    </source>
</evidence>
<sequence length="381" mass="42005">MATSIMAQSPTPQFEAQVLDDKVQIGYGLAIGDVDGDKNPDILMADKKAFVWYRNGDWKRFVMVENLTEQDNVCIAAQDIDGDGKVEVAVGAQWNPGETSDTAKSGSVHYLIRPSDPTQTWQPVKLHHEPTIHRMRWVKTGNKSFSLIVLPLHGKGNKDGQGEGVKVLAFEVPKNPKGPWKYQVIDQSMHMTHNLQVWDANGNTPAQLLIGGKEGVKRLTFDKGKWMANSASPWAVQQQSFGEVRTGSFKGQKKFIAGIEPMHGNMVTVYSYDAPANRQVLSETMNQGHALGCADFLGTGSDQIVAGWRNPDKENKVGVKLYIPQDNAGASWKDVWIDDNTMACEDLQIADLNKDGKPDIIAAGRASNNLKIYWNRTGTGK</sequence>
<dbReference type="AlphaFoldDB" id="A0A6C0GUS0"/>
<gene>
    <name evidence="3" type="ORF">GXP67_11330</name>
</gene>
<dbReference type="Proteomes" id="UP000480178">
    <property type="component" value="Chromosome"/>
</dbReference>
<evidence type="ECO:0000256" key="1">
    <source>
        <dbReference type="ARBA" id="ARBA00022729"/>
    </source>
</evidence>
<evidence type="ECO:0000259" key="2">
    <source>
        <dbReference type="Pfam" id="PF22301"/>
    </source>
</evidence>
<dbReference type="EMBL" id="CP048222">
    <property type="protein sequence ID" value="QHT71975.1"/>
    <property type="molecule type" value="Genomic_DNA"/>
</dbReference>
<keyword evidence="1" id="KW-0732">Signal</keyword>
<dbReference type="KEGG" id="rhoz:GXP67_11330"/>
<feature type="domain" description="Aldos-2-ulose dehydratase beta-propeller" evidence="2">
    <location>
        <begin position="106"/>
        <end position="271"/>
    </location>
</feature>
<evidence type="ECO:0000313" key="4">
    <source>
        <dbReference type="Proteomes" id="UP000480178"/>
    </source>
</evidence>
<dbReference type="Pfam" id="PF22301">
    <property type="entry name" value="AUDH_beta_propeller"/>
    <property type="match status" value="1"/>
</dbReference>
<dbReference type="InterPro" id="IPR013517">
    <property type="entry name" value="FG-GAP"/>
</dbReference>
<dbReference type="SUPFAM" id="SSF69318">
    <property type="entry name" value="Integrin alpha N-terminal domain"/>
    <property type="match status" value="1"/>
</dbReference>
<dbReference type="PANTHER" id="PTHR44103:SF1">
    <property type="entry name" value="PROPROTEIN CONVERTASE P"/>
    <property type="match status" value="1"/>
</dbReference>
<dbReference type="Pfam" id="PF13517">
    <property type="entry name" value="FG-GAP_3"/>
    <property type="match status" value="1"/>
</dbReference>
<accession>A0A6C0GUS0</accession>
<keyword evidence="4" id="KW-1185">Reference proteome</keyword>
<name>A0A6C0GUS0_9BACT</name>